<evidence type="ECO:0000313" key="2">
    <source>
        <dbReference type="EMBL" id="UKJ89862.2"/>
    </source>
</evidence>
<evidence type="ECO:0000313" key="3">
    <source>
        <dbReference type="Proteomes" id="UP000244803"/>
    </source>
</evidence>
<evidence type="ECO:0000256" key="1">
    <source>
        <dbReference type="SAM" id="Phobius"/>
    </source>
</evidence>
<name>A0A976M750_THEOR</name>
<keyword evidence="1" id="KW-1133">Transmembrane helix</keyword>
<feature type="transmembrane region" description="Helical" evidence="1">
    <location>
        <begin position="315"/>
        <end position="334"/>
    </location>
</feature>
<feature type="transmembrane region" description="Helical" evidence="1">
    <location>
        <begin position="389"/>
        <end position="408"/>
    </location>
</feature>
<dbReference type="Proteomes" id="UP000244803">
    <property type="component" value="Chromosome 4"/>
</dbReference>
<dbReference type="EMBL" id="CP056067">
    <property type="protein sequence ID" value="UKJ89862.2"/>
    <property type="molecule type" value="Genomic_DNA"/>
</dbReference>
<accession>A0A976M750</accession>
<organism evidence="2 3">
    <name type="scientific">Theileria orientalis</name>
    <dbReference type="NCBI Taxonomy" id="68886"/>
    <lineage>
        <taxon>Eukaryota</taxon>
        <taxon>Sar</taxon>
        <taxon>Alveolata</taxon>
        <taxon>Apicomplexa</taxon>
        <taxon>Aconoidasida</taxon>
        <taxon>Piroplasmida</taxon>
        <taxon>Theileriidae</taxon>
        <taxon>Theileria</taxon>
    </lineage>
</organism>
<dbReference type="AlphaFoldDB" id="A0A976M750"/>
<feature type="transmembrane region" description="Helical" evidence="1">
    <location>
        <begin position="354"/>
        <end position="377"/>
    </location>
</feature>
<feature type="transmembrane region" description="Helical" evidence="1">
    <location>
        <begin position="92"/>
        <end position="112"/>
    </location>
</feature>
<feature type="transmembrane region" description="Helical" evidence="1">
    <location>
        <begin position="184"/>
        <end position="202"/>
    </location>
</feature>
<dbReference type="OrthoDB" id="10322232at2759"/>
<keyword evidence="1" id="KW-0812">Transmembrane</keyword>
<feature type="transmembrane region" description="Helical" evidence="1">
    <location>
        <begin position="20"/>
        <end position="37"/>
    </location>
</feature>
<proteinExistence type="predicted"/>
<feature type="transmembrane region" description="Helical" evidence="1">
    <location>
        <begin position="283"/>
        <end position="303"/>
    </location>
</feature>
<reference evidence="2" key="1">
    <citation type="submission" date="2022-07" db="EMBL/GenBank/DDBJ databases">
        <title>Evaluation of T. orientalis genome assembly methods using nanopore sequencing and analysis of variation between genomes.</title>
        <authorList>
            <person name="Yam J."/>
            <person name="Micallef M.L."/>
            <person name="Liu M."/>
            <person name="Djordjevic S.P."/>
            <person name="Bogema D.R."/>
            <person name="Jenkins C."/>
        </authorList>
    </citation>
    <scope>NUCLEOTIDE SEQUENCE</scope>
    <source>
        <strain evidence="2">Fish Creek</strain>
    </source>
</reference>
<keyword evidence="1" id="KW-0472">Membrane</keyword>
<gene>
    <name evidence="2" type="ORF">MACJ_003116</name>
</gene>
<sequence>MRGRALQSNDNHRTKTLEPFLVGFVYLNVYFVTYQISVSSRHMAVAFDIPVHNIGIYFDKLYSQRCFLLGLGSLIEYSIYRISYSHDKVRKYFSTLSLALLVLNRYVFAIFLHTSKKLSLQAYIILNTEGLFHGCFQMSILAIAPQHTSVTDLSARISGLFMFIIQKITDCIAYHKPLLNVKTVTWICTLSSTAAVFVWYYYLFHIDQSPAEENIVKEIDSIAQTDLLSITPLTPSATTLKLWDHFSKSSSQFMLFGISSLFKDFLYPGVLPYALLERDKSHFINLIVTLVLVSGSFAIYFIHENLPSFRYWSEIHNVCWLLVIPNLISLILALMAIHTRKPHTLAIQSSQSRVLVLTLCVMGSYCIMCPMGFVGVADYVYYKSQDKKGSVGLITYHNIMSLVYRFVFSKLSVGYNYTRVSLGYHLPKFRPNHRMSKHNLAWYFIRHTFKRAVRDTISDLRMDIDKYL</sequence>
<feature type="transmembrane region" description="Helical" evidence="1">
    <location>
        <begin position="62"/>
        <end position="80"/>
    </location>
</feature>
<protein>
    <submittedName>
        <fullName evidence="2">Uncharacterized protein</fullName>
    </submittedName>
</protein>